<comment type="catalytic activity">
    <reaction evidence="12">
        <text>hydrogencarbonate + acetyl-CoA + ATP = malonyl-CoA + ADP + phosphate + H(+)</text>
        <dbReference type="Rhea" id="RHEA:11308"/>
        <dbReference type="ChEBI" id="CHEBI:15378"/>
        <dbReference type="ChEBI" id="CHEBI:17544"/>
        <dbReference type="ChEBI" id="CHEBI:30616"/>
        <dbReference type="ChEBI" id="CHEBI:43474"/>
        <dbReference type="ChEBI" id="CHEBI:57288"/>
        <dbReference type="ChEBI" id="CHEBI:57384"/>
        <dbReference type="ChEBI" id="CHEBI:456216"/>
        <dbReference type="EC" id="6.4.1.2"/>
    </reaction>
</comment>
<dbReference type="SUPFAM" id="SSF56059">
    <property type="entry name" value="Glutathione synthetase ATP-binding domain-like"/>
    <property type="match status" value="1"/>
</dbReference>
<gene>
    <name evidence="20" type="ORF">CDEB00056_LOCUS15368</name>
</gene>
<accession>A0A7S3QAD3</accession>
<feature type="domain" description="Biotin carboxylation" evidence="17">
    <location>
        <begin position="30"/>
        <end position="533"/>
    </location>
</feature>
<dbReference type="SMART" id="SM00878">
    <property type="entry name" value="Biotin_carb_C"/>
    <property type="match status" value="1"/>
</dbReference>
<organism evidence="20">
    <name type="scientific">Chaetoceros debilis</name>
    <dbReference type="NCBI Taxonomy" id="122233"/>
    <lineage>
        <taxon>Eukaryota</taxon>
        <taxon>Sar</taxon>
        <taxon>Stramenopiles</taxon>
        <taxon>Ochrophyta</taxon>
        <taxon>Bacillariophyta</taxon>
        <taxon>Coscinodiscophyceae</taxon>
        <taxon>Chaetocerotophycidae</taxon>
        <taxon>Chaetocerotales</taxon>
        <taxon>Chaetocerotaceae</taxon>
        <taxon>Chaetoceros</taxon>
    </lineage>
</organism>
<protein>
    <recommendedName>
        <fullName evidence="21">Acetyl-CoA carboxylase</fullName>
    </recommendedName>
</protein>
<dbReference type="CDD" id="cd06850">
    <property type="entry name" value="biotinyl_domain"/>
    <property type="match status" value="1"/>
</dbReference>
<dbReference type="InterPro" id="IPR011763">
    <property type="entry name" value="COA_CT_C"/>
</dbReference>
<evidence type="ECO:0000259" key="15">
    <source>
        <dbReference type="PROSITE" id="PS50968"/>
    </source>
</evidence>
<dbReference type="PANTHER" id="PTHR45728">
    <property type="entry name" value="ACETYL-COA CARBOXYLASE, ISOFORM A"/>
    <property type="match status" value="1"/>
</dbReference>
<evidence type="ECO:0000256" key="9">
    <source>
        <dbReference type="ARBA" id="ARBA00023160"/>
    </source>
</evidence>
<dbReference type="PROSITE" id="PS50980">
    <property type="entry name" value="COA_CT_NTER"/>
    <property type="match status" value="1"/>
</dbReference>
<dbReference type="InterPro" id="IPR011764">
    <property type="entry name" value="Biotin_carboxylation_dom"/>
</dbReference>
<dbReference type="GO" id="GO:0005524">
    <property type="term" value="F:ATP binding"/>
    <property type="evidence" value="ECO:0007669"/>
    <property type="project" value="UniProtKB-UniRule"/>
</dbReference>
<dbReference type="Gene3D" id="3.30.1490.20">
    <property type="entry name" value="ATP-grasp fold, A domain"/>
    <property type="match status" value="1"/>
</dbReference>
<dbReference type="PROSITE" id="PS50968">
    <property type="entry name" value="BIOTINYL_LIPOYL"/>
    <property type="match status" value="1"/>
</dbReference>
<evidence type="ECO:0000256" key="11">
    <source>
        <dbReference type="ARBA" id="ARBA00023268"/>
    </source>
</evidence>
<dbReference type="Gene3D" id="3.90.1770.10">
    <property type="entry name" value="PreATP-grasp domain"/>
    <property type="match status" value="1"/>
</dbReference>
<evidence type="ECO:0000256" key="7">
    <source>
        <dbReference type="ARBA" id="ARBA00022840"/>
    </source>
</evidence>
<feature type="domain" description="CoA carboxyltransferase C-terminal" evidence="19">
    <location>
        <begin position="1872"/>
        <end position="2186"/>
    </location>
</feature>
<dbReference type="InterPro" id="IPR005479">
    <property type="entry name" value="CPAse_ATP-bd"/>
</dbReference>
<evidence type="ECO:0000259" key="19">
    <source>
        <dbReference type="PROSITE" id="PS50989"/>
    </source>
</evidence>
<evidence type="ECO:0000313" key="20">
    <source>
        <dbReference type="EMBL" id="CAE0470515.1"/>
    </source>
</evidence>
<dbReference type="FunFam" id="3.90.226.10:FF:000010">
    <property type="entry name" value="acetyl-CoA carboxylase isoform X2"/>
    <property type="match status" value="1"/>
</dbReference>
<dbReference type="EMBL" id="HBIO01019962">
    <property type="protein sequence ID" value="CAE0470515.1"/>
    <property type="molecule type" value="Transcribed_RNA"/>
</dbReference>
<keyword evidence="3" id="KW-0444">Lipid biosynthesis</keyword>
<dbReference type="SUPFAM" id="SSF52440">
    <property type="entry name" value="PreATP-grasp domain"/>
    <property type="match status" value="1"/>
</dbReference>
<dbReference type="SUPFAM" id="SSF51246">
    <property type="entry name" value="Rudiment single hybrid motif"/>
    <property type="match status" value="1"/>
</dbReference>
<dbReference type="InterPro" id="IPR049074">
    <property type="entry name" value="ACCA_BT"/>
</dbReference>
<name>A0A7S3QAD3_9STRA</name>
<dbReference type="Gene3D" id="2.40.460.10">
    <property type="entry name" value="Biotin dependent carboxylase carboxyltransferase"/>
    <property type="match status" value="1"/>
</dbReference>
<dbReference type="PROSITE" id="PS50989">
    <property type="entry name" value="COA_CT_CTER"/>
    <property type="match status" value="1"/>
</dbReference>
<dbReference type="InterPro" id="IPR049076">
    <property type="entry name" value="ACCA"/>
</dbReference>
<evidence type="ECO:0000256" key="4">
    <source>
        <dbReference type="ARBA" id="ARBA00022598"/>
    </source>
</evidence>
<dbReference type="SUPFAM" id="SSF52096">
    <property type="entry name" value="ClpP/crotonase"/>
    <property type="match status" value="2"/>
</dbReference>
<keyword evidence="6" id="KW-0276">Fatty acid metabolism</keyword>
<dbReference type="GO" id="GO:0046872">
    <property type="term" value="F:metal ion binding"/>
    <property type="evidence" value="ECO:0007669"/>
    <property type="project" value="InterPro"/>
</dbReference>
<dbReference type="InterPro" id="IPR011762">
    <property type="entry name" value="COA_CT_N"/>
</dbReference>
<keyword evidence="4" id="KW-0436">Ligase</keyword>
<dbReference type="Pfam" id="PF01039">
    <property type="entry name" value="Carboxyl_trans"/>
    <property type="match status" value="1"/>
</dbReference>
<feature type="domain" description="CoA carboxyltransferase N-terminal" evidence="18">
    <location>
        <begin position="1504"/>
        <end position="1866"/>
    </location>
</feature>
<reference evidence="20" key="1">
    <citation type="submission" date="2021-01" db="EMBL/GenBank/DDBJ databases">
        <authorList>
            <person name="Corre E."/>
            <person name="Pelletier E."/>
            <person name="Niang G."/>
            <person name="Scheremetjew M."/>
            <person name="Finn R."/>
            <person name="Kale V."/>
            <person name="Holt S."/>
            <person name="Cochrane G."/>
            <person name="Meng A."/>
            <person name="Brown T."/>
            <person name="Cohen L."/>
        </authorList>
    </citation>
    <scope>NUCLEOTIDE SEQUENCE</scope>
    <source>
        <strain evidence="20">MM31A-1</strain>
    </source>
</reference>
<dbReference type="UniPathway" id="UPA00655">
    <property type="reaction ID" value="UER00711"/>
</dbReference>
<dbReference type="Pfam" id="PF00289">
    <property type="entry name" value="Biotin_carb_N"/>
    <property type="match status" value="1"/>
</dbReference>
<dbReference type="PANTHER" id="PTHR45728:SF3">
    <property type="entry name" value="ACETYL-COA CARBOXYLASE"/>
    <property type="match status" value="1"/>
</dbReference>
<keyword evidence="11" id="KW-0511">Multifunctional enzyme</keyword>
<evidence type="ECO:0000256" key="6">
    <source>
        <dbReference type="ARBA" id="ARBA00022832"/>
    </source>
</evidence>
<dbReference type="GO" id="GO:0003989">
    <property type="term" value="F:acetyl-CoA carboxylase activity"/>
    <property type="evidence" value="ECO:0007669"/>
    <property type="project" value="UniProtKB-EC"/>
</dbReference>
<feature type="domain" description="Lipoyl-binding" evidence="15">
    <location>
        <begin position="682"/>
        <end position="756"/>
    </location>
</feature>
<evidence type="ECO:0000259" key="18">
    <source>
        <dbReference type="PROSITE" id="PS50980"/>
    </source>
</evidence>
<dbReference type="Gene3D" id="3.30.470.20">
    <property type="entry name" value="ATP-grasp fold, B domain"/>
    <property type="match status" value="1"/>
</dbReference>
<dbReference type="InterPro" id="IPR005482">
    <property type="entry name" value="Biotin_COase_C"/>
</dbReference>
<dbReference type="PROSITE" id="PS00188">
    <property type="entry name" value="BIOTIN"/>
    <property type="match status" value="1"/>
</dbReference>
<evidence type="ECO:0000256" key="12">
    <source>
        <dbReference type="ARBA" id="ARBA00048065"/>
    </source>
</evidence>
<dbReference type="PROSITE" id="PS00867">
    <property type="entry name" value="CPSASE_2"/>
    <property type="match status" value="1"/>
</dbReference>
<evidence type="ECO:0000259" key="16">
    <source>
        <dbReference type="PROSITE" id="PS50975"/>
    </source>
</evidence>
<keyword evidence="8" id="KW-0443">Lipid metabolism</keyword>
<sequence length="2300" mass="251223">MVDDSHQSTHKRFDDVASYVQKLGGNKGHIIEKVLIANNGVAAVKCIRSVRRWAYDIFGDERAIQFVVMATPEDLRANAEYIRMADIIVDVPGGANNNNYANVTLIVELARLHGVHAVWAGWGHASENPILPDTLAISNPPIKFIGPAGPPMRALGDKIGSTIIAQTAKVPCIAWNGDDIIAQYDRSTGQLPAEAYKAGTISNATEAHEAAVRIGFPIMIKASEGGGGKGIRMVDRAEDVANAYRQVCGEVPGSPIFIMRLSTNSRHLEVQLLADEYGNAVALNGRDCSVQRRHQKIIEEGPPTAAPADVWDQMEKAAVALAKAVGYANAGTVEYLYSEPDKKFYFLELNPRLQVEHPVTEMITKVNLPAAQLQVAMGIKLYNIPDIRTLYGESRFVDTYDEKSVIDLDTVQRQPANGHCIAVRITAENAEAGFKPTSGGIQELNFRSTPSVWGYFSMDSSGSIHEYADSQFGHLFANGNDREEARRNMVLALKELSIRGDISTTVDYISQLIEFDDFVNNNIDTAWLDKLIKANVDGIGLQGGMIKSQSTAKMSTMGNEIKAAIGALVVACDSTSTDEEQFLNALKMGQLPSPTLLTMERSVELILDGVKYNFVATRNGPNLFSLAAAGSPDKIVSANVRRLSDGGFLTDIGGKSRVAYITSRGDAASGIRITIGGVTVSFSPDYDPTSLRTDVAGKLVKKLVEDGTHLEKGEAYCEIEVMKMFMPLKAPEAGIITWQNNEGAALAPGDLIAGLELDNPENVASTIAYKGNVEVDISDGEKPSTTTVPRRPNLLFRNALEALNSGVSGYSLSKDRLENAFSDLLEAVTDALLPVYCIDEPLSVLSGRLDADLIASLNNDISSFKTGQNEKSQFPAKEFYQKITDFGDSISDVAEKSAFNALVTPLLETTLPYTRSSGDAIGSERALQSLLTTLRNWIDVERWFCDGKSYADAVDNLRKSNMDNYEHVLQVCRTHAGLKSSSGIVTSIIDVITGGNGNRSILAGAHSVGDAVPSLSEIGSMGGSQYAGVALRARKFLLQESLPSIEERKARISEATSFLSSSGDVNDFVEEGVPLTDVFYPLLSEFSDNSKKLALTELYLRKLYRSQVLTDFERNSDDMSLKFTFASKTSERIFSASTPVTSMTDLSRAISRSGSLQRLDDLADSDTPPSKTAVCKMVQSFKDIESATFFDSVLQSFPQYVGTVPRCASGPTNSLYIVMLEENQSQESLDSISKNVVGILQSFRQQLDEADIRRVSFLISNRNGEVEEYPLPSILTFREKLGYEEDSLFRNIDPAHAYLLDLSRLSKNFNMNLLDSKQNQSLNLHLYKATPRAEALVVDKKANQSPRIYVRGLSFIVEFSSTSFEKLLVDALNALDIAVHEYGLTVDNHLFLNLVSDHERIILNPVVVEQSVVAILKRHGDRITALGLSEVETKLTCSLNNDTPPIALRMVASNPTGYVHVMNTYVEAADPSSTAPIFKLIGGTKASLSSSGDSSWEGMKITSPYPLTRPFDAQRKSALRSSDSLYCYDLPALFEAAVEKQWSDAAVEGGIEGGIRAASRPFMVMYTSELVVERKNGESGPWTMDDYLHGDLTLVQTQRRAGANNVGMVAWLMTLKTVEYPNGRQVVLISNDITHKAGSFGTREDVVFKLASEFARANRFPRLYVAANSGARIGLAESVKKLFKVSFKDASKPENGFDFLYVTKDDYETKFKSDNIILVEPVTLSSGEEVLKITDIIGEETDLGVENLKGSGLIAGETSAAYNDIFTMTIVLGRTVGIGAYLVRLGHRTIQKTSSSPIILTGYQALNKLMGVDVYSTNDQLGGPGIMYANGISHLTAPDHLNAIESAMEWLSFVPSVRGGLLPISDVTGIDDIDRKIGFTPTQGIPYDPRFLMAGMENNDGQWLSGFFDKGSFVETLAGWAKSVVVGRARLGGIPMGVIATENRTAEAIKPADPADITAAEAVKQEAGCVWFPNSAYKTAQAINDFRTEDLPLMIFANWRGFSGGQRDMFDEVLKYGSLIVDAFVAYEQPIFVFIPPFAEIRGGAWVVLDASINASVMEMYATSGSARGGVLEANGAAAVKYREKDLLKSMRRIDEKLIKLYSDLESATATDKTGIESEIRNREKSLLPVYAQIAVQFCELHDTPGRMKAVGVIERDVAWEDSRSFFFWRLRRKLAEYDLRKKMMNAGNVGRGVSSMSAIDASSKIEEWFVSGGGSADGWKDDKRVLGWMAQNDDSLNKNVTELAKNHVSEEVFSAMSAGGMTSVVGTSGIVDGISRAMSSMTDEQREDFKRNLKNILRL</sequence>
<keyword evidence="7 14" id="KW-0067">ATP-binding</keyword>
<evidence type="ECO:0000256" key="5">
    <source>
        <dbReference type="ARBA" id="ARBA00022741"/>
    </source>
</evidence>
<dbReference type="Gene3D" id="3.40.50.20">
    <property type="match status" value="1"/>
</dbReference>
<dbReference type="InterPro" id="IPR000089">
    <property type="entry name" value="Biotin_lipoyl"/>
</dbReference>
<dbReference type="Pfam" id="PF21385">
    <property type="entry name" value="ACCA_BT"/>
    <property type="match status" value="1"/>
</dbReference>
<keyword evidence="5 14" id="KW-0547">Nucleotide-binding</keyword>
<dbReference type="InterPro" id="IPR011053">
    <property type="entry name" value="Single_hybrid_motif"/>
</dbReference>
<dbReference type="Pfam" id="PF02785">
    <property type="entry name" value="Biotin_carb_C"/>
    <property type="match status" value="1"/>
</dbReference>
<dbReference type="InterPro" id="IPR016185">
    <property type="entry name" value="PreATP-grasp_dom_sf"/>
</dbReference>
<evidence type="ECO:0000256" key="10">
    <source>
        <dbReference type="ARBA" id="ARBA00023267"/>
    </source>
</evidence>
<dbReference type="InterPro" id="IPR011054">
    <property type="entry name" value="Rudment_hybrid_motif"/>
</dbReference>
<dbReference type="FunFam" id="3.40.50.20:FF:000005">
    <property type="entry name" value="acetyl-CoA carboxylase isoform X2"/>
    <property type="match status" value="1"/>
</dbReference>
<dbReference type="Pfam" id="PF00364">
    <property type="entry name" value="Biotin_lipoyl"/>
    <property type="match status" value="1"/>
</dbReference>
<dbReference type="GO" id="GO:0006633">
    <property type="term" value="P:fatty acid biosynthetic process"/>
    <property type="evidence" value="ECO:0007669"/>
    <property type="project" value="UniProtKB-KW"/>
</dbReference>
<dbReference type="InterPro" id="IPR034733">
    <property type="entry name" value="AcCoA_carboxyl_beta"/>
</dbReference>
<dbReference type="Gene3D" id="3.90.226.10">
    <property type="entry name" value="2-enoyl-CoA Hydratase, Chain A, domain 1"/>
    <property type="match status" value="2"/>
</dbReference>
<proteinExistence type="predicted"/>
<evidence type="ECO:0000256" key="14">
    <source>
        <dbReference type="PROSITE-ProRule" id="PRU00409"/>
    </source>
</evidence>
<dbReference type="FunFam" id="2.40.50.100:FF:000005">
    <property type="entry name" value="Acetyl-CoA carboxylase 1"/>
    <property type="match status" value="1"/>
</dbReference>
<dbReference type="Pfam" id="PF08326">
    <property type="entry name" value="ACC_central"/>
    <property type="match status" value="1"/>
</dbReference>
<evidence type="ECO:0000256" key="13">
    <source>
        <dbReference type="ARBA" id="ARBA00048600"/>
    </source>
</evidence>
<comment type="catalytic activity">
    <reaction evidence="13">
        <text>N(6)-biotinyl-L-lysyl-[protein] + hydrogencarbonate + ATP = N(6)-carboxybiotinyl-L-lysyl-[protein] + ADP + phosphate + H(+)</text>
        <dbReference type="Rhea" id="RHEA:13501"/>
        <dbReference type="Rhea" id="RHEA-COMP:10505"/>
        <dbReference type="Rhea" id="RHEA-COMP:10506"/>
        <dbReference type="ChEBI" id="CHEBI:15378"/>
        <dbReference type="ChEBI" id="CHEBI:17544"/>
        <dbReference type="ChEBI" id="CHEBI:30616"/>
        <dbReference type="ChEBI" id="CHEBI:43474"/>
        <dbReference type="ChEBI" id="CHEBI:83144"/>
        <dbReference type="ChEBI" id="CHEBI:83145"/>
        <dbReference type="ChEBI" id="CHEBI:456216"/>
        <dbReference type="EC" id="6.3.4.14"/>
    </reaction>
</comment>
<keyword evidence="9" id="KW-0275">Fatty acid biosynthesis</keyword>
<dbReference type="SUPFAM" id="SSF51230">
    <property type="entry name" value="Single hybrid motif"/>
    <property type="match status" value="1"/>
</dbReference>
<dbReference type="InterPro" id="IPR005481">
    <property type="entry name" value="BC-like_N"/>
</dbReference>
<comment type="cofactor">
    <cofactor evidence="1">
        <name>biotin</name>
        <dbReference type="ChEBI" id="CHEBI:57586"/>
    </cofactor>
</comment>
<evidence type="ECO:0000256" key="1">
    <source>
        <dbReference type="ARBA" id="ARBA00001953"/>
    </source>
</evidence>
<dbReference type="PROSITE" id="PS50979">
    <property type="entry name" value="BC"/>
    <property type="match status" value="1"/>
</dbReference>
<comment type="pathway">
    <text evidence="2">Lipid metabolism; malonyl-CoA biosynthesis; malonyl-CoA from acetyl-CoA: step 1/1.</text>
</comment>
<dbReference type="Pfam" id="PF02786">
    <property type="entry name" value="CPSase_L_D2"/>
    <property type="match status" value="1"/>
</dbReference>
<dbReference type="Gene3D" id="2.40.50.100">
    <property type="match status" value="1"/>
</dbReference>
<evidence type="ECO:0000259" key="17">
    <source>
        <dbReference type="PROSITE" id="PS50979"/>
    </source>
</evidence>
<dbReference type="GO" id="GO:0004075">
    <property type="term" value="F:biotin carboxylase activity"/>
    <property type="evidence" value="ECO:0007669"/>
    <property type="project" value="UniProtKB-EC"/>
</dbReference>
<keyword evidence="10" id="KW-0092">Biotin</keyword>
<evidence type="ECO:0008006" key="21">
    <source>
        <dbReference type="Google" id="ProtNLM"/>
    </source>
</evidence>
<dbReference type="FunFam" id="3.30.1490.20:FF:000003">
    <property type="entry name" value="acetyl-CoA carboxylase isoform X1"/>
    <property type="match status" value="1"/>
</dbReference>
<dbReference type="InterPro" id="IPR029045">
    <property type="entry name" value="ClpP/crotonase-like_dom_sf"/>
</dbReference>
<dbReference type="PROSITE" id="PS50975">
    <property type="entry name" value="ATP_GRASP"/>
    <property type="match status" value="1"/>
</dbReference>
<evidence type="ECO:0000256" key="3">
    <source>
        <dbReference type="ARBA" id="ARBA00022516"/>
    </source>
</evidence>
<dbReference type="InterPro" id="IPR001882">
    <property type="entry name" value="Biotin_BS"/>
</dbReference>
<evidence type="ECO:0000256" key="8">
    <source>
        <dbReference type="ARBA" id="ARBA00023098"/>
    </source>
</evidence>
<dbReference type="GO" id="GO:2001295">
    <property type="term" value="P:malonyl-CoA biosynthetic process"/>
    <property type="evidence" value="ECO:0007669"/>
    <property type="project" value="UniProtKB-UniPathway"/>
</dbReference>
<evidence type="ECO:0000256" key="2">
    <source>
        <dbReference type="ARBA" id="ARBA00004956"/>
    </source>
</evidence>
<dbReference type="InterPro" id="IPR013537">
    <property type="entry name" value="AcCoA_COase_cen"/>
</dbReference>
<dbReference type="PROSITE" id="PS00866">
    <property type="entry name" value="CPSASE_1"/>
    <property type="match status" value="1"/>
</dbReference>
<dbReference type="InterPro" id="IPR013815">
    <property type="entry name" value="ATP_grasp_subdomain_1"/>
</dbReference>
<feature type="domain" description="ATP-grasp" evidence="16">
    <location>
        <begin position="185"/>
        <end position="377"/>
    </location>
</feature>
<dbReference type="InterPro" id="IPR011761">
    <property type="entry name" value="ATP-grasp"/>
</dbReference>